<dbReference type="EMBL" id="FNDZ01000004">
    <property type="protein sequence ID" value="SDI79843.1"/>
    <property type="molecule type" value="Genomic_DNA"/>
</dbReference>
<dbReference type="Gene3D" id="3.40.50.300">
    <property type="entry name" value="P-loop containing nucleotide triphosphate hydrolases"/>
    <property type="match status" value="2"/>
</dbReference>
<dbReference type="InterPro" id="IPR027417">
    <property type="entry name" value="P-loop_NTPase"/>
</dbReference>
<organism evidence="3 4">
    <name type="scientific">Proteiniclasticum ruminis</name>
    <dbReference type="NCBI Taxonomy" id="398199"/>
    <lineage>
        <taxon>Bacteria</taxon>
        <taxon>Bacillati</taxon>
        <taxon>Bacillota</taxon>
        <taxon>Clostridia</taxon>
        <taxon>Eubacteriales</taxon>
        <taxon>Clostridiaceae</taxon>
        <taxon>Proteiniclasticum</taxon>
    </lineage>
</organism>
<gene>
    <name evidence="3" type="ORF">SAMN05421804_104211</name>
</gene>
<dbReference type="PANTHER" id="PTHR41259">
    <property type="entry name" value="DOUBLE-STRAND BREAK REPAIR RAD50 ATPASE, PUTATIVE-RELATED"/>
    <property type="match status" value="1"/>
</dbReference>
<protein>
    <submittedName>
        <fullName evidence="3">AAA domain-containing protein</fullName>
    </submittedName>
</protein>
<evidence type="ECO:0000256" key="1">
    <source>
        <dbReference type="SAM" id="Coils"/>
    </source>
</evidence>
<reference evidence="3 4" key="1">
    <citation type="submission" date="2016-10" db="EMBL/GenBank/DDBJ databases">
        <authorList>
            <person name="de Groot N.N."/>
        </authorList>
    </citation>
    <scope>NUCLEOTIDE SEQUENCE [LARGE SCALE GENOMIC DNA]</scope>
    <source>
        <strain evidence="3 4">CGMCC 1.5058</strain>
    </source>
</reference>
<feature type="domain" description="YhaN AAA" evidence="2">
    <location>
        <begin position="1"/>
        <end position="56"/>
    </location>
</feature>
<keyword evidence="1" id="KW-0175">Coiled coil</keyword>
<dbReference type="Proteomes" id="UP000183255">
    <property type="component" value="Unassembled WGS sequence"/>
</dbReference>
<evidence type="ECO:0000259" key="2">
    <source>
        <dbReference type="Pfam" id="PF13514"/>
    </source>
</evidence>
<feature type="coiled-coil region" evidence="1">
    <location>
        <begin position="338"/>
        <end position="389"/>
    </location>
</feature>
<sequence length="837" mass="97643">MRIHKLNIKQFGKLKELELSFTKGIQLIEGENEAGKSTLQRFFLWMFYGAVSIKEYNLNLRELAVPYGETYAFGSLEVSMDSSSLIIERRSGLSKRDDFLRIYEKGTLEQCYYPDPLGKSLFGLTVHEFVKTLFMGSEKTPAFSDKNDGLFMKLSNLLDSGEEEVSYKKAIEDIDRQIKALKNGRNAGSIPQLQGEIRSLFAELEASRRMFLEKEKIQNELEVLDTELISLKNQQKLLSELQSKARLFHKKTDILKLKGALDELNELMAEKEKSWISLSEDDAQMIREKIEQLHLAQEELLKMEEEHQGTVRDLELYLSFQEDKKLIDEIKAETWMQLIAEEQKEHTLQKELQKLRAHQGQDHPFGSRKKEVLLLLKKYERQLKHLKSTHRRGRFPLILSLFIFAGIFSLLRPSGLLLSTHFLLVPGLIFSTPPVQRKRRSHLLTKIRDSEKNIDQISSELGLDPKEVLRSKKILLMAENTVHLETLTKKIEDIQNKREYFYRISGTSTLKALASVMETCRQNIEAHQVRQTKETILKGSITHQQEKIRLLESDLFYHLNPLGYESDADSIDDFWESYELNKVRRVLLEEKESQLHLSIKGLIGEEPLERVLEELSAFEELSLHEDISEDLLSKKEQNLILAIEKKTACKAELLEKYEGLQFRDPYYLEDYLNTKHIEEEVLHRRLSVLLKTKELMMNAEDRLKKQYVQILGDEVTRRFEHITGFRRTVLVEDLNTMTFQEGSHAQDDKKLSTGALSQLYLSLRLTMIKRIFNENSVPLFMDEVFSTFDDLRTENTLKLLLEEFSSHQIFIFTSHKRERVFLENCAEILTLKQQVNL</sequence>
<dbReference type="Pfam" id="PF13514">
    <property type="entry name" value="AAA_27"/>
    <property type="match status" value="1"/>
</dbReference>
<dbReference type="SUPFAM" id="SSF52540">
    <property type="entry name" value="P-loop containing nucleoside triphosphate hydrolases"/>
    <property type="match status" value="1"/>
</dbReference>
<proteinExistence type="predicted"/>
<dbReference type="PANTHER" id="PTHR41259:SF1">
    <property type="entry name" value="DOUBLE-STRAND BREAK REPAIR RAD50 ATPASE, PUTATIVE-RELATED"/>
    <property type="match status" value="1"/>
</dbReference>
<accession>A0A1G8NI29</accession>
<dbReference type="RefSeq" id="WP_031575852.1">
    <property type="nucleotide sequence ID" value="NZ_FNDZ01000004.1"/>
</dbReference>
<dbReference type="InterPro" id="IPR038734">
    <property type="entry name" value="YhaN_AAA"/>
</dbReference>
<evidence type="ECO:0000313" key="3">
    <source>
        <dbReference type="EMBL" id="SDI79843.1"/>
    </source>
</evidence>
<name>A0A1G8NI29_9CLOT</name>
<feature type="coiled-coil region" evidence="1">
    <location>
        <begin position="214"/>
        <end position="306"/>
    </location>
</feature>
<evidence type="ECO:0000313" key="4">
    <source>
        <dbReference type="Proteomes" id="UP000183255"/>
    </source>
</evidence>
<dbReference type="AlphaFoldDB" id="A0A1G8NI29"/>